<dbReference type="Proteomes" id="UP000190675">
    <property type="component" value="Chromosome I"/>
</dbReference>
<evidence type="ECO:0000256" key="1">
    <source>
        <dbReference type="SAM" id="SignalP"/>
    </source>
</evidence>
<name>A0A1M5HBL4_9BRAD</name>
<feature type="signal peptide" evidence="1">
    <location>
        <begin position="1"/>
        <end position="26"/>
    </location>
</feature>
<dbReference type="AlphaFoldDB" id="A0A1M5HBL4"/>
<protein>
    <recommendedName>
        <fullName evidence="4">PXPV repeat-containing protein</fullName>
    </recommendedName>
</protein>
<evidence type="ECO:0000313" key="2">
    <source>
        <dbReference type="EMBL" id="SHG13355.1"/>
    </source>
</evidence>
<reference evidence="2 3" key="1">
    <citation type="submission" date="2016-11" db="EMBL/GenBank/DDBJ databases">
        <authorList>
            <person name="Jaros S."/>
            <person name="Januszkiewicz K."/>
            <person name="Wedrychowicz H."/>
        </authorList>
    </citation>
    <scope>NUCLEOTIDE SEQUENCE [LARGE SCALE GENOMIC DNA]</scope>
    <source>
        <strain evidence="2 3">GAS242</strain>
    </source>
</reference>
<keyword evidence="1" id="KW-0732">Signal</keyword>
<evidence type="ECO:0008006" key="4">
    <source>
        <dbReference type="Google" id="ProtNLM"/>
    </source>
</evidence>
<proteinExistence type="predicted"/>
<accession>A0A1M5HBL4</accession>
<feature type="chain" id="PRO_5013200385" description="PXPV repeat-containing protein" evidence="1">
    <location>
        <begin position="27"/>
        <end position="97"/>
    </location>
</feature>
<organism evidence="2 3">
    <name type="scientific">Bradyrhizobium erythrophlei</name>
    <dbReference type="NCBI Taxonomy" id="1437360"/>
    <lineage>
        <taxon>Bacteria</taxon>
        <taxon>Pseudomonadati</taxon>
        <taxon>Pseudomonadota</taxon>
        <taxon>Alphaproteobacteria</taxon>
        <taxon>Hyphomicrobiales</taxon>
        <taxon>Nitrobacteraceae</taxon>
        <taxon>Bradyrhizobium</taxon>
    </lineage>
</organism>
<dbReference type="EMBL" id="LT670818">
    <property type="protein sequence ID" value="SHG13355.1"/>
    <property type="molecule type" value="Genomic_DNA"/>
</dbReference>
<dbReference type="RefSeq" id="WP_079564693.1">
    <property type="nucleotide sequence ID" value="NZ_LT670818.1"/>
</dbReference>
<sequence length="97" mass="10301">MSKIAPAILAVMLAASPLVLPQPARAENGEIAAGVVGGLIGGALLGGALASRPAPPPPPPAYYAPAPVYVEEPACRFVRERYWDGYDWRFRRVQVCD</sequence>
<evidence type="ECO:0000313" key="3">
    <source>
        <dbReference type="Proteomes" id="UP000190675"/>
    </source>
</evidence>
<gene>
    <name evidence="2" type="ORF">SAMN05444169_0717</name>
</gene>